<gene>
    <name evidence="6" type="ORF">J437_LFUL006113</name>
</gene>
<keyword evidence="4" id="KW-0732">Signal</keyword>
<feature type="chain" id="PRO_5035444350" description="Peptidoglycan recognition protein family domain-containing protein" evidence="4">
    <location>
        <begin position="29"/>
        <end position="354"/>
    </location>
</feature>
<evidence type="ECO:0000256" key="4">
    <source>
        <dbReference type="SAM" id="SignalP"/>
    </source>
</evidence>
<reference evidence="6" key="2">
    <citation type="submission" date="2017-10" db="EMBL/GenBank/DDBJ databases">
        <title>Ladona fulva Genome sequencing and assembly.</title>
        <authorList>
            <person name="Murali S."/>
            <person name="Richards S."/>
            <person name="Bandaranaike D."/>
            <person name="Bellair M."/>
            <person name="Blankenburg K."/>
            <person name="Chao H."/>
            <person name="Dinh H."/>
            <person name="Doddapaneni H."/>
            <person name="Dugan-Rocha S."/>
            <person name="Elkadiri S."/>
            <person name="Gnanaolivu R."/>
            <person name="Hernandez B."/>
            <person name="Skinner E."/>
            <person name="Javaid M."/>
            <person name="Lee S."/>
            <person name="Li M."/>
            <person name="Ming W."/>
            <person name="Munidasa M."/>
            <person name="Muniz J."/>
            <person name="Nguyen L."/>
            <person name="Hughes D."/>
            <person name="Osuji N."/>
            <person name="Pu L.-L."/>
            <person name="Puazo M."/>
            <person name="Qu C."/>
            <person name="Quiroz J."/>
            <person name="Raj R."/>
            <person name="Weissenberger G."/>
            <person name="Xin Y."/>
            <person name="Zou X."/>
            <person name="Han Y."/>
            <person name="Worley K."/>
            <person name="Muzny D."/>
            <person name="Gibbs R."/>
        </authorList>
    </citation>
    <scope>NUCLEOTIDE SEQUENCE</scope>
    <source>
        <strain evidence="6">Sampled in the wild</strain>
    </source>
</reference>
<dbReference type="SMART" id="SM00701">
    <property type="entry name" value="PGRP"/>
    <property type="match status" value="1"/>
</dbReference>
<dbReference type="PANTHER" id="PTHR11022:SF41">
    <property type="entry name" value="PEPTIDOGLYCAN-RECOGNITION PROTEIN LC-RELATED"/>
    <property type="match status" value="1"/>
</dbReference>
<dbReference type="SUPFAM" id="SSF55846">
    <property type="entry name" value="N-acetylmuramoyl-L-alanine amidase-like"/>
    <property type="match status" value="1"/>
</dbReference>
<keyword evidence="7" id="KW-1185">Reference proteome</keyword>
<dbReference type="InterPro" id="IPR015510">
    <property type="entry name" value="PGRP"/>
</dbReference>
<accession>A0A8K0P1L4</accession>
<evidence type="ECO:0000256" key="1">
    <source>
        <dbReference type="ARBA" id="ARBA00007553"/>
    </source>
</evidence>
<evidence type="ECO:0000256" key="2">
    <source>
        <dbReference type="ARBA" id="ARBA00022588"/>
    </source>
</evidence>
<dbReference type="InterPro" id="IPR006619">
    <property type="entry name" value="PGRP_domain_met/bac"/>
</dbReference>
<evidence type="ECO:0000313" key="7">
    <source>
        <dbReference type="Proteomes" id="UP000792457"/>
    </source>
</evidence>
<feature type="domain" description="Peptidoglycan recognition protein family" evidence="5">
    <location>
        <begin position="200"/>
        <end position="333"/>
    </location>
</feature>
<keyword evidence="2" id="KW-0399">Innate immunity</keyword>
<keyword evidence="3" id="KW-0391">Immunity</keyword>
<dbReference type="InterPro" id="IPR036505">
    <property type="entry name" value="Amidase/PGRP_sf"/>
</dbReference>
<dbReference type="GO" id="GO:0009253">
    <property type="term" value="P:peptidoglycan catabolic process"/>
    <property type="evidence" value="ECO:0007669"/>
    <property type="project" value="InterPro"/>
</dbReference>
<dbReference type="GO" id="GO:0008745">
    <property type="term" value="F:N-acetylmuramoyl-L-alanine amidase activity"/>
    <property type="evidence" value="ECO:0007669"/>
    <property type="project" value="InterPro"/>
</dbReference>
<feature type="signal peptide" evidence="4">
    <location>
        <begin position="1"/>
        <end position="28"/>
    </location>
</feature>
<dbReference type="Gene3D" id="3.40.80.10">
    <property type="entry name" value="Peptidoglycan recognition protein-like"/>
    <property type="match status" value="1"/>
</dbReference>
<dbReference type="AlphaFoldDB" id="A0A8K0P1L4"/>
<sequence>MRRNFSFMMFRSGLGFLAIQLSISMCIANECKKGKLVLSLTGIKNESGNWDLYYDFDMSFCHSTENWKLDFVQDWNSGEKIRFKGSYRGIGVDTNGIQVPEALIRPLSTPKLMDKFETESVAMSETEATKISALPNDLHKKLNRVSEKDLVKETEDEKSLAARDEIRETVMTDGIQYNTTTVTEEVKICSGHKSDDETKMKIFAREEWKALDSRKTFQTFLSPAKFVFVTQTNVICPEAHGCSQALRRMQKVLMDCFGDVYSNFYVDDGGRVYEGLGWSRMRSKDSIYVHFLTDGWKLPSSETFASFALLLWEGMRMDRISEEFELVENKHLTKSFQKELLRWVQWSKKMWIRR</sequence>
<dbReference type="Proteomes" id="UP000792457">
    <property type="component" value="Unassembled WGS sequence"/>
</dbReference>
<proteinExistence type="inferred from homology"/>
<organism evidence="6 7">
    <name type="scientific">Ladona fulva</name>
    <name type="common">Scarce chaser dragonfly</name>
    <name type="synonym">Libellula fulva</name>
    <dbReference type="NCBI Taxonomy" id="123851"/>
    <lineage>
        <taxon>Eukaryota</taxon>
        <taxon>Metazoa</taxon>
        <taxon>Ecdysozoa</taxon>
        <taxon>Arthropoda</taxon>
        <taxon>Hexapoda</taxon>
        <taxon>Insecta</taxon>
        <taxon>Pterygota</taxon>
        <taxon>Palaeoptera</taxon>
        <taxon>Odonata</taxon>
        <taxon>Epiprocta</taxon>
        <taxon>Anisoptera</taxon>
        <taxon>Libelluloidea</taxon>
        <taxon>Libellulidae</taxon>
        <taxon>Ladona</taxon>
    </lineage>
</organism>
<reference evidence="6" key="1">
    <citation type="submission" date="2013-04" db="EMBL/GenBank/DDBJ databases">
        <authorList>
            <person name="Qu J."/>
            <person name="Murali S.C."/>
            <person name="Bandaranaike D."/>
            <person name="Bellair M."/>
            <person name="Blankenburg K."/>
            <person name="Chao H."/>
            <person name="Dinh H."/>
            <person name="Doddapaneni H."/>
            <person name="Downs B."/>
            <person name="Dugan-Rocha S."/>
            <person name="Elkadiri S."/>
            <person name="Gnanaolivu R.D."/>
            <person name="Hernandez B."/>
            <person name="Javaid M."/>
            <person name="Jayaseelan J.C."/>
            <person name="Lee S."/>
            <person name="Li M."/>
            <person name="Ming W."/>
            <person name="Munidasa M."/>
            <person name="Muniz J."/>
            <person name="Nguyen L."/>
            <person name="Ongeri F."/>
            <person name="Osuji N."/>
            <person name="Pu L.-L."/>
            <person name="Puazo M."/>
            <person name="Qu C."/>
            <person name="Quiroz J."/>
            <person name="Raj R."/>
            <person name="Weissenberger G."/>
            <person name="Xin Y."/>
            <person name="Zou X."/>
            <person name="Han Y."/>
            <person name="Richards S."/>
            <person name="Worley K."/>
            <person name="Muzny D."/>
            <person name="Gibbs R."/>
        </authorList>
    </citation>
    <scope>NUCLEOTIDE SEQUENCE</scope>
    <source>
        <strain evidence="6">Sampled in the wild</strain>
    </source>
</reference>
<dbReference type="GO" id="GO:0008270">
    <property type="term" value="F:zinc ion binding"/>
    <property type="evidence" value="ECO:0007669"/>
    <property type="project" value="InterPro"/>
</dbReference>
<comment type="similarity">
    <text evidence="1">Belongs to the N-acetylmuramoyl-L-alanine amidase 2 family.</text>
</comment>
<dbReference type="GO" id="GO:0045087">
    <property type="term" value="P:innate immune response"/>
    <property type="evidence" value="ECO:0007669"/>
    <property type="project" value="UniProtKB-KW"/>
</dbReference>
<name>A0A8K0P1L4_LADFU</name>
<dbReference type="EMBL" id="KZ308469">
    <property type="protein sequence ID" value="KAG8230181.1"/>
    <property type="molecule type" value="Genomic_DNA"/>
</dbReference>
<comment type="caution">
    <text evidence="6">The sequence shown here is derived from an EMBL/GenBank/DDBJ whole genome shotgun (WGS) entry which is preliminary data.</text>
</comment>
<dbReference type="InterPro" id="IPR002502">
    <property type="entry name" value="Amidase_domain"/>
</dbReference>
<evidence type="ECO:0000259" key="5">
    <source>
        <dbReference type="SMART" id="SM00701"/>
    </source>
</evidence>
<evidence type="ECO:0000256" key="3">
    <source>
        <dbReference type="ARBA" id="ARBA00022859"/>
    </source>
</evidence>
<dbReference type="CDD" id="cd06583">
    <property type="entry name" value="PGRP"/>
    <property type="match status" value="1"/>
</dbReference>
<protein>
    <recommendedName>
        <fullName evidence="5">Peptidoglycan recognition protein family domain-containing protein</fullName>
    </recommendedName>
</protein>
<evidence type="ECO:0000313" key="6">
    <source>
        <dbReference type="EMBL" id="KAG8230181.1"/>
    </source>
</evidence>
<dbReference type="PANTHER" id="PTHR11022">
    <property type="entry name" value="PEPTIDOGLYCAN RECOGNITION PROTEIN"/>
    <property type="match status" value="1"/>
</dbReference>